<dbReference type="STRING" id="39692.BST38_03615"/>
<dbReference type="InterPro" id="IPR016169">
    <property type="entry name" value="FAD-bd_PCMH_sub2"/>
</dbReference>
<dbReference type="Proteomes" id="UP000252008">
    <property type="component" value="Unassembled WGS sequence"/>
</dbReference>
<evidence type="ECO:0000313" key="6">
    <source>
        <dbReference type="Proteomes" id="UP000252008"/>
    </source>
</evidence>
<dbReference type="PROSITE" id="PS51387">
    <property type="entry name" value="FAD_PCMH"/>
    <property type="match status" value="1"/>
</dbReference>
<keyword evidence="6" id="KW-1185">Reference proteome</keyword>
<dbReference type="Gene3D" id="3.30.465.10">
    <property type="match status" value="1"/>
</dbReference>
<name>A0A375YBE6_MYCPF</name>
<dbReference type="Pfam" id="PF03450">
    <property type="entry name" value="CO_deh_flav_C"/>
    <property type="match status" value="1"/>
</dbReference>
<dbReference type="AlphaFoldDB" id="A0A375YBE6"/>
<evidence type="ECO:0000256" key="2">
    <source>
        <dbReference type="ARBA" id="ARBA00022827"/>
    </source>
</evidence>
<dbReference type="RefSeq" id="WP_083141877.1">
    <property type="nucleotide sequence ID" value="NZ_MVID01000002.1"/>
</dbReference>
<feature type="domain" description="FAD-binding PCMH-type" evidence="4">
    <location>
        <begin position="1"/>
        <end position="177"/>
    </location>
</feature>
<dbReference type="InterPro" id="IPR016167">
    <property type="entry name" value="FAD-bd_PCMH_sub1"/>
</dbReference>
<dbReference type="InterPro" id="IPR002346">
    <property type="entry name" value="Mopterin_DH_FAD-bd"/>
</dbReference>
<dbReference type="InterPro" id="IPR016166">
    <property type="entry name" value="FAD-bd_PCMH"/>
</dbReference>
<evidence type="ECO:0000259" key="4">
    <source>
        <dbReference type="PROSITE" id="PS51387"/>
    </source>
</evidence>
<keyword evidence="3" id="KW-0560">Oxidoreductase</keyword>
<dbReference type="Pfam" id="PF00941">
    <property type="entry name" value="FAD_binding_5"/>
    <property type="match status" value="1"/>
</dbReference>
<sequence length="297" mass="31395">MKAAPFAYHRPDSIAEAASLLGDLGEDAKILAGGQSLVPMLAMRLTHFENLIDISRIEELRDIELRDEAVWIGAGTPHALVGLDDEVAESVPLLTLATPHIGHFQIRTRGTLGGAIAHADPAAEYAAAALALDAEIEATSTRGTRRIPAARFFTGLWETALAADEILTAVAFPVWSGRCGFSVHEFARRHGDFAIAGTTLAVQLDDQDRVSRCGIGLLGMGSTPERGTPAESAVLGRHLSDITAEEVGRLAVSALDDIPADLQGTAAYRSKVCATMVARAWTEAITAALETTEAVHA</sequence>
<dbReference type="PANTHER" id="PTHR42659">
    <property type="entry name" value="XANTHINE DEHYDROGENASE SUBUNIT C-RELATED"/>
    <property type="match status" value="1"/>
</dbReference>
<dbReference type="GO" id="GO:0071949">
    <property type="term" value="F:FAD binding"/>
    <property type="evidence" value="ECO:0007669"/>
    <property type="project" value="InterPro"/>
</dbReference>
<evidence type="ECO:0000256" key="3">
    <source>
        <dbReference type="ARBA" id="ARBA00023002"/>
    </source>
</evidence>
<dbReference type="SUPFAM" id="SSF56176">
    <property type="entry name" value="FAD-binding/transporter-associated domain-like"/>
    <property type="match status" value="1"/>
</dbReference>
<dbReference type="InterPro" id="IPR051312">
    <property type="entry name" value="Diverse_Substr_Oxidored"/>
</dbReference>
<keyword evidence="1" id="KW-0285">Flavoprotein</keyword>
<dbReference type="SMART" id="SM01092">
    <property type="entry name" value="CO_deh_flav_C"/>
    <property type="match status" value="1"/>
</dbReference>
<dbReference type="GO" id="GO:0016491">
    <property type="term" value="F:oxidoreductase activity"/>
    <property type="evidence" value="ECO:0007669"/>
    <property type="project" value="UniProtKB-KW"/>
</dbReference>
<reference evidence="5 6" key="1">
    <citation type="submission" date="2018-05" db="EMBL/GenBank/DDBJ databases">
        <authorList>
            <consortium name="IHU Genomes"/>
        </authorList>
    </citation>
    <scope>NUCLEOTIDE SEQUENCE [LARGE SCALE GENOMIC DNA]</scope>
    <source>
        <strain evidence="5 6">P7335</strain>
    </source>
</reference>
<dbReference type="Gene3D" id="3.30.43.10">
    <property type="entry name" value="Uridine Diphospho-n-acetylenolpyruvylglucosamine Reductase, domain 2"/>
    <property type="match status" value="1"/>
</dbReference>
<proteinExistence type="predicted"/>
<keyword evidence="2" id="KW-0274">FAD</keyword>
<gene>
    <name evidence="5" type="ORF">MPP7335_00149</name>
</gene>
<dbReference type="InterPro" id="IPR036683">
    <property type="entry name" value="CO_DH_flav_C_dom_sf"/>
</dbReference>
<dbReference type="InterPro" id="IPR005107">
    <property type="entry name" value="CO_DH_flav_C"/>
</dbReference>
<evidence type="ECO:0000313" key="5">
    <source>
        <dbReference type="EMBL" id="SRX78425.1"/>
    </source>
</evidence>
<protein>
    <submittedName>
        <fullName evidence="5">FAD-binding molybdopterin dehydrogenase [Frankia sp. EAN1pec]</fullName>
    </submittedName>
</protein>
<accession>A0A375YBE6</accession>
<evidence type="ECO:0000256" key="1">
    <source>
        <dbReference type="ARBA" id="ARBA00022630"/>
    </source>
</evidence>
<dbReference type="Gene3D" id="3.30.390.50">
    <property type="entry name" value="CO dehydrogenase flavoprotein, C-terminal domain"/>
    <property type="match status" value="1"/>
</dbReference>
<organism evidence="5 6">
    <name type="scientific">Mycolicibacterium parafortuitum</name>
    <name type="common">Mycobacterium parafortuitum</name>
    <dbReference type="NCBI Taxonomy" id="39692"/>
    <lineage>
        <taxon>Bacteria</taxon>
        <taxon>Bacillati</taxon>
        <taxon>Actinomycetota</taxon>
        <taxon>Actinomycetes</taxon>
        <taxon>Mycobacteriales</taxon>
        <taxon>Mycobacteriaceae</taxon>
        <taxon>Mycolicibacterium</taxon>
    </lineage>
</organism>
<dbReference type="PANTHER" id="PTHR42659:SF2">
    <property type="entry name" value="XANTHINE DEHYDROGENASE SUBUNIT C-RELATED"/>
    <property type="match status" value="1"/>
</dbReference>
<dbReference type="EMBL" id="UEGS01000001">
    <property type="protein sequence ID" value="SRX78425.1"/>
    <property type="molecule type" value="Genomic_DNA"/>
</dbReference>
<dbReference type="InterPro" id="IPR036318">
    <property type="entry name" value="FAD-bd_PCMH-like_sf"/>
</dbReference>
<dbReference type="SUPFAM" id="SSF55447">
    <property type="entry name" value="CO dehydrogenase flavoprotein C-terminal domain-like"/>
    <property type="match status" value="1"/>
</dbReference>